<organism evidence="2 3">
    <name type="scientific">Euplotes crassus</name>
    <dbReference type="NCBI Taxonomy" id="5936"/>
    <lineage>
        <taxon>Eukaryota</taxon>
        <taxon>Sar</taxon>
        <taxon>Alveolata</taxon>
        <taxon>Ciliophora</taxon>
        <taxon>Intramacronucleata</taxon>
        <taxon>Spirotrichea</taxon>
        <taxon>Hypotrichia</taxon>
        <taxon>Euplotida</taxon>
        <taxon>Euplotidae</taxon>
        <taxon>Moneuplotes</taxon>
    </lineage>
</organism>
<dbReference type="EMBL" id="CAMPGE010004469">
    <property type="protein sequence ID" value="CAI2363320.1"/>
    <property type="molecule type" value="Genomic_DNA"/>
</dbReference>
<sequence>METDGKSSKQSGKQVTQIIQKTTCTFFCCFRVKSPQSKKKVQAKIILKERKKSNRNSRLKNLPKMKVSDMSQPMCKEKIELVNKIPLPEKKQSELSMNQASESCLLPIQCSTPNVFSFKSKDSKMDQDLNMKAFQKFLMPSESRNSMENSSKNESDRVKDITTFHEGDNLNIKKEADESKPSEIAEDSHLPKIKNNPELPSHDAQNLINDAEDCIRKLDDLFERQAKSFLEDDSVSAITKSKSDCEPRKVIRRKARGKKKVKRSKRAKKQGVSKNRAEPCYNIDFWKNKVFSAERRSDCSEYYKENCEKNKPGLMYNNENEDMYDNLAIKY</sequence>
<reference evidence="2" key="1">
    <citation type="submission" date="2023-07" db="EMBL/GenBank/DDBJ databases">
        <authorList>
            <consortium name="AG Swart"/>
            <person name="Singh M."/>
            <person name="Singh A."/>
            <person name="Seah K."/>
            <person name="Emmerich C."/>
        </authorList>
    </citation>
    <scope>NUCLEOTIDE SEQUENCE</scope>
    <source>
        <strain evidence="2">DP1</strain>
    </source>
</reference>
<accession>A0AAD1U8H6</accession>
<protein>
    <submittedName>
        <fullName evidence="2">Uncharacterized protein</fullName>
    </submittedName>
</protein>
<evidence type="ECO:0000313" key="3">
    <source>
        <dbReference type="Proteomes" id="UP001295684"/>
    </source>
</evidence>
<evidence type="ECO:0000256" key="1">
    <source>
        <dbReference type="SAM" id="MobiDB-lite"/>
    </source>
</evidence>
<keyword evidence="3" id="KW-1185">Reference proteome</keyword>
<feature type="region of interest" description="Disordered" evidence="1">
    <location>
        <begin position="254"/>
        <end position="275"/>
    </location>
</feature>
<evidence type="ECO:0000313" key="2">
    <source>
        <dbReference type="EMBL" id="CAI2363320.1"/>
    </source>
</evidence>
<feature type="region of interest" description="Disordered" evidence="1">
    <location>
        <begin position="140"/>
        <end position="204"/>
    </location>
</feature>
<comment type="caution">
    <text evidence="2">The sequence shown here is derived from an EMBL/GenBank/DDBJ whole genome shotgun (WGS) entry which is preliminary data.</text>
</comment>
<feature type="compositionally biased region" description="Basic and acidic residues" evidence="1">
    <location>
        <begin position="151"/>
        <end position="190"/>
    </location>
</feature>
<dbReference type="Proteomes" id="UP001295684">
    <property type="component" value="Unassembled WGS sequence"/>
</dbReference>
<feature type="compositionally biased region" description="Basic residues" evidence="1">
    <location>
        <begin position="254"/>
        <end position="271"/>
    </location>
</feature>
<proteinExistence type="predicted"/>
<gene>
    <name evidence="2" type="ORF">ECRASSUSDP1_LOCUS4650</name>
</gene>
<name>A0AAD1U8H6_EUPCR</name>
<dbReference type="AlphaFoldDB" id="A0AAD1U8H6"/>